<gene>
    <name evidence="8" type="ORF">B0A55_10491</name>
</gene>
<keyword evidence="5 6" id="KW-0472">Membrane</keyword>
<comment type="similarity">
    <text evidence="2">Belongs to the major facilitator superfamily. Sugar transporter (TC 2.A.1.1) family.</text>
</comment>
<dbReference type="PANTHER" id="PTHR48022">
    <property type="entry name" value="PLASTIDIC GLUCOSE TRANSPORTER 4"/>
    <property type="match status" value="1"/>
</dbReference>
<evidence type="ECO:0000256" key="6">
    <source>
        <dbReference type="SAM" id="Phobius"/>
    </source>
</evidence>
<dbReference type="SUPFAM" id="SSF103473">
    <property type="entry name" value="MFS general substrate transporter"/>
    <property type="match status" value="1"/>
</dbReference>
<evidence type="ECO:0000313" key="8">
    <source>
        <dbReference type="EMBL" id="TKA65913.1"/>
    </source>
</evidence>
<dbReference type="Gene3D" id="1.20.1250.20">
    <property type="entry name" value="MFS general substrate transporter like domains"/>
    <property type="match status" value="1"/>
</dbReference>
<evidence type="ECO:0000256" key="5">
    <source>
        <dbReference type="ARBA" id="ARBA00023136"/>
    </source>
</evidence>
<dbReference type="Pfam" id="PF00083">
    <property type="entry name" value="Sugar_tr"/>
    <property type="match status" value="1"/>
</dbReference>
<organism evidence="8 9">
    <name type="scientific">Friedmanniomyces simplex</name>
    <dbReference type="NCBI Taxonomy" id="329884"/>
    <lineage>
        <taxon>Eukaryota</taxon>
        <taxon>Fungi</taxon>
        <taxon>Dikarya</taxon>
        <taxon>Ascomycota</taxon>
        <taxon>Pezizomycotina</taxon>
        <taxon>Dothideomycetes</taxon>
        <taxon>Dothideomycetidae</taxon>
        <taxon>Mycosphaerellales</taxon>
        <taxon>Teratosphaeriaceae</taxon>
        <taxon>Friedmanniomyces</taxon>
    </lineage>
</organism>
<feature type="transmembrane region" description="Helical" evidence="6">
    <location>
        <begin position="61"/>
        <end position="80"/>
    </location>
</feature>
<comment type="subcellular location">
    <subcellularLocation>
        <location evidence="1">Membrane</location>
        <topology evidence="1">Multi-pass membrane protein</topology>
    </subcellularLocation>
</comment>
<dbReference type="EMBL" id="NAJQ01000695">
    <property type="protein sequence ID" value="TKA65913.1"/>
    <property type="molecule type" value="Genomic_DNA"/>
</dbReference>
<reference evidence="8 9" key="1">
    <citation type="submission" date="2017-03" db="EMBL/GenBank/DDBJ databases">
        <title>Genomes of endolithic fungi from Antarctica.</title>
        <authorList>
            <person name="Coleine C."/>
            <person name="Masonjones S."/>
            <person name="Stajich J.E."/>
        </authorList>
    </citation>
    <scope>NUCLEOTIDE SEQUENCE [LARGE SCALE GENOMIC DNA]</scope>
    <source>
        <strain evidence="8 9">CCFEE 5184</strain>
    </source>
</reference>
<evidence type="ECO:0000256" key="3">
    <source>
        <dbReference type="ARBA" id="ARBA00022692"/>
    </source>
</evidence>
<dbReference type="OrthoDB" id="2544694at2759"/>
<evidence type="ECO:0000259" key="7">
    <source>
        <dbReference type="PROSITE" id="PS50850"/>
    </source>
</evidence>
<sequence>MPFYGKYAVAAVCLVGGLGIFFEGYDQGVMSGVNISPSYIDLMDLGDGTTGTVTKTEKEGGIVAVYYLGTIIGALAGGALSDRIGRNYA</sequence>
<protein>
    <recommendedName>
        <fullName evidence="7">Major facilitator superfamily (MFS) profile domain-containing protein</fullName>
    </recommendedName>
</protein>
<accession>A0A4U0WTP8</accession>
<dbReference type="InterPro" id="IPR050360">
    <property type="entry name" value="MFS_Sugar_Transporters"/>
</dbReference>
<comment type="caution">
    <text evidence="8">The sequence shown here is derived from an EMBL/GenBank/DDBJ whole genome shotgun (WGS) entry which is preliminary data.</text>
</comment>
<proteinExistence type="inferred from homology"/>
<dbReference type="InterPro" id="IPR005828">
    <property type="entry name" value="MFS_sugar_transport-like"/>
</dbReference>
<dbReference type="InterPro" id="IPR020846">
    <property type="entry name" value="MFS_dom"/>
</dbReference>
<keyword evidence="4 6" id="KW-1133">Transmembrane helix</keyword>
<feature type="transmembrane region" description="Helical" evidence="6">
    <location>
        <begin position="7"/>
        <end position="25"/>
    </location>
</feature>
<evidence type="ECO:0000256" key="4">
    <source>
        <dbReference type="ARBA" id="ARBA00022989"/>
    </source>
</evidence>
<keyword evidence="9" id="KW-1185">Reference proteome</keyword>
<dbReference type="PANTHER" id="PTHR48022:SF78">
    <property type="entry name" value="MONOSACCHARIDE TRANSPORTER, PUTATIVE (AFU_ORTHOLOGUE AFUA_2G02110)-RELATED"/>
    <property type="match status" value="1"/>
</dbReference>
<dbReference type="GO" id="GO:0016020">
    <property type="term" value="C:membrane"/>
    <property type="evidence" value="ECO:0007669"/>
    <property type="project" value="UniProtKB-SubCell"/>
</dbReference>
<feature type="non-terminal residue" evidence="8">
    <location>
        <position position="89"/>
    </location>
</feature>
<dbReference type="PROSITE" id="PS50850">
    <property type="entry name" value="MFS"/>
    <property type="match status" value="1"/>
</dbReference>
<name>A0A4U0WTP8_9PEZI</name>
<feature type="domain" description="Major facilitator superfamily (MFS) profile" evidence="7">
    <location>
        <begin position="12"/>
        <end position="89"/>
    </location>
</feature>
<dbReference type="InterPro" id="IPR036259">
    <property type="entry name" value="MFS_trans_sf"/>
</dbReference>
<evidence type="ECO:0000256" key="2">
    <source>
        <dbReference type="ARBA" id="ARBA00010992"/>
    </source>
</evidence>
<dbReference type="AlphaFoldDB" id="A0A4U0WTP8"/>
<evidence type="ECO:0000313" key="9">
    <source>
        <dbReference type="Proteomes" id="UP000309340"/>
    </source>
</evidence>
<dbReference type="Proteomes" id="UP000309340">
    <property type="component" value="Unassembled WGS sequence"/>
</dbReference>
<evidence type="ECO:0000256" key="1">
    <source>
        <dbReference type="ARBA" id="ARBA00004141"/>
    </source>
</evidence>
<keyword evidence="3 6" id="KW-0812">Transmembrane</keyword>
<dbReference type="GO" id="GO:0005351">
    <property type="term" value="F:carbohydrate:proton symporter activity"/>
    <property type="evidence" value="ECO:0007669"/>
    <property type="project" value="TreeGrafter"/>
</dbReference>